<dbReference type="PROSITE" id="PS01315">
    <property type="entry name" value="CDS"/>
    <property type="match status" value="1"/>
</dbReference>
<keyword evidence="14" id="KW-0443">Lipid metabolism</keyword>
<evidence type="ECO:0000313" key="24">
    <source>
        <dbReference type="EMBL" id="MBC1562707.1"/>
    </source>
</evidence>
<comment type="pathway">
    <text evidence="4">Lipid metabolism.</text>
</comment>
<dbReference type="OrthoDB" id="9799199at2"/>
<evidence type="ECO:0000313" key="25">
    <source>
        <dbReference type="EMBL" id="MBC1615195.1"/>
    </source>
</evidence>
<dbReference type="PANTHER" id="PTHR46382:SF1">
    <property type="entry name" value="PHOSPHATIDATE CYTIDYLYLTRANSFERASE"/>
    <property type="match status" value="1"/>
</dbReference>
<feature type="transmembrane region" description="Helical" evidence="19">
    <location>
        <begin position="105"/>
        <end position="126"/>
    </location>
</feature>
<feature type="transmembrane region" description="Helical" evidence="19">
    <location>
        <begin position="199"/>
        <end position="219"/>
    </location>
</feature>
<reference evidence="33 34" key="2">
    <citation type="submission" date="2020-03" db="EMBL/GenBank/DDBJ databases">
        <title>Soil Listeria distribution.</title>
        <authorList>
            <person name="Liao J."/>
            <person name="Wiedmann M."/>
        </authorList>
    </citation>
    <scope>NUCLEOTIDE SEQUENCE [LARGE SCALE GENOMIC DNA]</scope>
    <source>
        <strain evidence="30 42">FSL L7-0149</strain>
        <strain evidence="31 41">FSL L7-0153</strain>
        <strain evidence="29 33">FSL L7-0245</strain>
        <strain evidence="28 34">FSL L7-0360</strain>
        <strain evidence="27 39">FSL L7-0435</strain>
        <strain evidence="26 40">FSL L7-1017</strain>
        <strain evidence="25 43">FSL L7-1299</strain>
        <strain evidence="24 36">FSL L7-1387</strain>
        <strain evidence="23 38">FSL L7-1658</strain>
        <strain evidence="21 37">FSL L7-1816</strain>
        <strain evidence="22 35">FSL L7-1833</strain>
    </source>
</reference>
<evidence type="ECO:0000256" key="6">
    <source>
        <dbReference type="ARBA" id="ARBA00012487"/>
    </source>
</evidence>
<evidence type="ECO:0000313" key="34">
    <source>
        <dbReference type="Proteomes" id="UP000529446"/>
    </source>
</evidence>
<evidence type="ECO:0000313" key="26">
    <source>
        <dbReference type="EMBL" id="MBC1777531.1"/>
    </source>
</evidence>
<keyword evidence="8" id="KW-1003">Cell membrane</keyword>
<dbReference type="GO" id="GO:0005886">
    <property type="term" value="C:plasma membrane"/>
    <property type="evidence" value="ECO:0007669"/>
    <property type="project" value="UniProtKB-SubCell"/>
</dbReference>
<gene>
    <name evidence="20" type="ORF">EP57_07230</name>
    <name evidence="22" type="ORF">HB759_04510</name>
    <name evidence="21" type="ORF">HB811_04230</name>
    <name evidence="23" type="ORF">HB836_08080</name>
    <name evidence="24" type="ORF">HB902_11545</name>
    <name evidence="25" type="ORF">HB904_03285</name>
    <name evidence="26" type="ORF">HCA46_01670</name>
    <name evidence="27" type="ORF">HCA78_11925</name>
    <name evidence="28" type="ORF">HCB06_03105</name>
    <name evidence="31" type="ORF">HCB25_06835</name>
    <name evidence="29" type="ORF">HCB26_05620</name>
    <name evidence="30" type="ORF">HCB35_11965</name>
</gene>
<evidence type="ECO:0000256" key="15">
    <source>
        <dbReference type="ARBA" id="ARBA00023136"/>
    </source>
</evidence>
<sequence length="266" mass="29486">MKTRIITAIVALAVFLPFVIYGGLPFELLSMLLAAIALYEILVMTKQKLVSVNGIITLVLTLTVAAPSRFLEWLEDYDITQNEIIFVCMALLLSYTVFSKNRYHFDQVGIGILAAFYTGIGFHYLAETRNAGLEYVIFALLIVWMTDTMAYFVGRSLGKHKLAPNVSPNKTVEGFVGGIVFAVLIAGGYYFYMDLPGEILVIILIIIVLSIFGQLGDLVESALKRYYGVKDSGKLLPGHGGVLDRFDNLLFVLPLLLPLLHILQIL</sequence>
<evidence type="ECO:0000313" key="30">
    <source>
        <dbReference type="EMBL" id="MBC2241183.1"/>
    </source>
</evidence>
<keyword evidence="13 19" id="KW-1133">Transmembrane helix</keyword>
<feature type="transmembrane region" description="Helical" evidence="19">
    <location>
        <begin position="79"/>
        <end position="98"/>
    </location>
</feature>
<evidence type="ECO:0000256" key="1">
    <source>
        <dbReference type="ARBA" id="ARBA00001698"/>
    </source>
</evidence>
<dbReference type="Proteomes" id="UP000550367">
    <property type="component" value="Unassembled WGS sequence"/>
</dbReference>
<dbReference type="GO" id="GO:0004605">
    <property type="term" value="F:phosphatidate cytidylyltransferase activity"/>
    <property type="evidence" value="ECO:0007669"/>
    <property type="project" value="UniProtKB-EC"/>
</dbReference>
<evidence type="ECO:0000256" key="4">
    <source>
        <dbReference type="ARBA" id="ARBA00005189"/>
    </source>
</evidence>
<dbReference type="Proteomes" id="UP000529446">
    <property type="component" value="Unassembled WGS sequence"/>
</dbReference>
<dbReference type="EMBL" id="JAARYY010000003">
    <property type="protein sequence ID" value="MBC2243782.1"/>
    <property type="molecule type" value="Genomic_DNA"/>
</dbReference>
<dbReference type="Proteomes" id="UP000541955">
    <property type="component" value="Unassembled WGS sequence"/>
</dbReference>
<evidence type="ECO:0000256" key="10">
    <source>
        <dbReference type="ARBA" id="ARBA00022679"/>
    </source>
</evidence>
<protein>
    <recommendedName>
        <fullName evidence="7 18">Phosphatidate cytidylyltransferase</fullName>
        <ecNumber evidence="6 18">2.7.7.41</ecNumber>
    </recommendedName>
</protein>
<dbReference type="EMBL" id="JAARSH010000002">
    <property type="protein sequence ID" value="MBC1615195.1"/>
    <property type="molecule type" value="Genomic_DNA"/>
</dbReference>
<evidence type="ECO:0000313" key="20">
    <source>
        <dbReference type="EMBL" id="KGL41627.1"/>
    </source>
</evidence>
<evidence type="ECO:0000256" key="12">
    <source>
        <dbReference type="ARBA" id="ARBA00022695"/>
    </source>
</evidence>
<dbReference type="STRING" id="1552123.EP57_07230"/>
<keyword evidence="15 19" id="KW-0472">Membrane</keyword>
<dbReference type="EMBL" id="JAARRW010000004">
    <property type="protein sequence ID" value="MBC1562707.1"/>
    <property type="molecule type" value="Genomic_DNA"/>
</dbReference>
<dbReference type="RefSeq" id="WP_036085463.1">
    <property type="nucleotide sequence ID" value="NZ_CBCSHQ010000005.1"/>
</dbReference>
<dbReference type="EMBL" id="JAARUV010000001">
    <property type="protein sequence ID" value="MBC1777531.1"/>
    <property type="molecule type" value="Genomic_DNA"/>
</dbReference>
<dbReference type="EMBL" id="JAARXI010000002">
    <property type="protein sequence ID" value="MBC2115598.1"/>
    <property type="molecule type" value="Genomic_DNA"/>
</dbReference>
<accession>A0A099W9E4</accession>
<evidence type="ECO:0000313" key="23">
    <source>
        <dbReference type="EMBL" id="MBC1401558.1"/>
    </source>
</evidence>
<dbReference type="UniPathway" id="UPA00557">
    <property type="reaction ID" value="UER00614"/>
</dbReference>
<evidence type="ECO:0000313" key="27">
    <source>
        <dbReference type="EMBL" id="MBC2004481.1"/>
    </source>
</evidence>
<evidence type="ECO:0000256" key="18">
    <source>
        <dbReference type="RuleBase" id="RU003938"/>
    </source>
</evidence>
<dbReference type="Pfam" id="PF01148">
    <property type="entry name" value="CTP_transf_1"/>
    <property type="match status" value="1"/>
</dbReference>
<evidence type="ECO:0000256" key="11">
    <source>
        <dbReference type="ARBA" id="ARBA00022692"/>
    </source>
</evidence>
<evidence type="ECO:0000256" key="9">
    <source>
        <dbReference type="ARBA" id="ARBA00022516"/>
    </source>
</evidence>
<keyword evidence="16" id="KW-0594">Phospholipid biosynthesis</keyword>
<evidence type="ECO:0000313" key="29">
    <source>
        <dbReference type="EMBL" id="MBC2166044.1"/>
    </source>
</evidence>
<dbReference type="Proteomes" id="UP000574104">
    <property type="component" value="Unassembled WGS sequence"/>
</dbReference>
<dbReference type="GO" id="GO:0016024">
    <property type="term" value="P:CDP-diacylglycerol biosynthetic process"/>
    <property type="evidence" value="ECO:0007669"/>
    <property type="project" value="UniProtKB-UniPathway"/>
</dbReference>
<keyword evidence="17" id="KW-1208">Phospholipid metabolism</keyword>
<evidence type="ECO:0000256" key="8">
    <source>
        <dbReference type="ARBA" id="ARBA00022475"/>
    </source>
</evidence>
<comment type="similarity">
    <text evidence="5 18">Belongs to the CDS family.</text>
</comment>
<dbReference type="Proteomes" id="UP000547643">
    <property type="component" value="Unassembled WGS sequence"/>
</dbReference>
<evidence type="ECO:0000256" key="7">
    <source>
        <dbReference type="ARBA" id="ARBA00019373"/>
    </source>
</evidence>
<comment type="subcellular location">
    <subcellularLocation>
        <location evidence="2">Cell membrane</location>
        <topology evidence="2">Multi-pass membrane protein</topology>
    </subcellularLocation>
</comment>
<name>A0A099W9E4_9LIST</name>
<evidence type="ECO:0000256" key="17">
    <source>
        <dbReference type="ARBA" id="ARBA00023264"/>
    </source>
</evidence>
<keyword evidence="32" id="KW-1185">Reference proteome</keyword>
<dbReference type="EMBL" id="JAAROV010000001">
    <property type="protein sequence ID" value="MBC1315972.1"/>
    <property type="molecule type" value="Genomic_DNA"/>
</dbReference>
<proteinExistence type="inferred from homology"/>
<evidence type="ECO:0000313" key="28">
    <source>
        <dbReference type="EMBL" id="MBC2115598.1"/>
    </source>
</evidence>
<evidence type="ECO:0000313" key="43">
    <source>
        <dbReference type="Proteomes" id="UP000574104"/>
    </source>
</evidence>
<keyword evidence="11 18" id="KW-0812">Transmembrane</keyword>
<dbReference type="EMBL" id="JAARWW010000005">
    <property type="protein sequence ID" value="MBC2004481.1"/>
    <property type="molecule type" value="Genomic_DNA"/>
</dbReference>
<dbReference type="Proteomes" id="UP000519573">
    <property type="component" value="Unassembled WGS sequence"/>
</dbReference>
<dbReference type="EMBL" id="JAARZA010000004">
    <property type="protein sequence ID" value="MBC2241183.1"/>
    <property type="molecule type" value="Genomic_DNA"/>
</dbReference>
<evidence type="ECO:0000313" key="40">
    <source>
        <dbReference type="Proteomes" id="UP000547643"/>
    </source>
</evidence>
<dbReference type="PANTHER" id="PTHR46382">
    <property type="entry name" value="PHOSPHATIDATE CYTIDYLYLTRANSFERASE"/>
    <property type="match status" value="1"/>
</dbReference>
<evidence type="ECO:0000313" key="31">
    <source>
        <dbReference type="EMBL" id="MBC2243782.1"/>
    </source>
</evidence>
<comment type="catalytic activity">
    <reaction evidence="1 18">
        <text>a 1,2-diacyl-sn-glycero-3-phosphate + CTP + H(+) = a CDP-1,2-diacyl-sn-glycerol + diphosphate</text>
        <dbReference type="Rhea" id="RHEA:16229"/>
        <dbReference type="ChEBI" id="CHEBI:15378"/>
        <dbReference type="ChEBI" id="CHEBI:33019"/>
        <dbReference type="ChEBI" id="CHEBI:37563"/>
        <dbReference type="ChEBI" id="CHEBI:58332"/>
        <dbReference type="ChEBI" id="CHEBI:58608"/>
        <dbReference type="EC" id="2.7.7.41"/>
    </reaction>
</comment>
<dbReference type="EMBL" id="JAARPT010000004">
    <property type="protein sequence ID" value="MBC1401558.1"/>
    <property type="molecule type" value="Genomic_DNA"/>
</dbReference>
<evidence type="ECO:0000256" key="13">
    <source>
        <dbReference type="ARBA" id="ARBA00022989"/>
    </source>
</evidence>
<keyword evidence="12 18" id="KW-0548">Nucleotidyltransferase</keyword>
<dbReference type="GeneID" id="58717169"/>
<evidence type="ECO:0000256" key="14">
    <source>
        <dbReference type="ARBA" id="ARBA00023098"/>
    </source>
</evidence>
<dbReference type="eggNOG" id="COG4589">
    <property type="taxonomic scope" value="Bacteria"/>
</dbReference>
<keyword evidence="9" id="KW-0444">Lipid biosynthesis</keyword>
<evidence type="ECO:0000313" key="32">
    <source>
        <dbReference type="Proteomes" id="UP000029844"/>
    </source>
</evidence>
<dbReference type="Proteomes" id="UP000553016">
    <property type="component" value="Unassembled WGS sequence"/>
</dbReference>
<evidence type="ECO:0000313" key="42">
    <source>
        <dbReference type="Proteomes" id="UP000553016"/>
    </source>
</evidence>
<dbReference type="AlphaFoldDB" id="A0A099W9E4"/>
<comment type="caution">
    <text evidence="20">The sequence shown here is derived from an EMBL/GenBank/DDBJ whole genome shotgun (WGS) entry which is preliminary data.</text>
</comment>
<evidence type="ECO:0000313" key="36">
    <source>
        <dbReference type="Proteomes" id="UP000541955"/>
    </source>
</evidence>
<dbReference type="InterPro" id="IPR000374">
    <property type="entry name" value="PC_trans"/>
</dbReference>
<organism evidence="20 32">
    <name type="scientific">Listeria booriae</name>
    <dbReference type="NCBI Taxonomy" id="1552123"/>
    <lineage>
        <taxon>Bacteria</taxon>
        <taxon>Bacillati</taxon>
        <taxon>Bacillota</taxon>
        <taxon>Bacilli</taxon>
        <taxon>Bacillales</taxon>
        <taxon>Listeriaceae</taxon>
        <taxon>Listeria</taxon>
    </lineage>
</organism>
<keyword evidence="10 18" id="KW-0808">Transferase</keyword>
<feature type="transmembrane region" description="Helical" evidence="19">
    <location>
        <begin position="132"/>
        <end position="153"/>
    </location>
</feature>
<dbReference type="EMBL" id="JAAROL010000001">
    <property type="protein sequence ID" value="MBC1331206.1"/>
    <property type="molecule type" value="Genomic_DNA"/>
</dbReference>
<evidence type="ECO:0000313" key="35">
    <source>
        <dbReference type="Proteomes" id="UP000532866"/>
    </source>
</evidence>
<evidence type="ECO:0000256" key="19">
    <source>
        <dbReference type="SAM" id="Phobius"/>
    </source>
</evidence>
<dbReference type="EC" id="2.7.7.41" evidence="6 18"/>
<dbReference type="Proteomes" id="UP000544413">
    <property type="component" value="Unassembled WGS sequence"/>
</dbReference>
<evidence type="ECO:0000313" key="38">
    <source>
        <dbReference type="Proteomes" id="UP000544413"/>
    </source>
</evidence>
<evidence type="ECO:0000256" key="5">
    <source>
        <dbReference type="ARBA" id="ARBA00010185"/>
    </source>
</evidence>
<dbReference type="EMBL" id="JNFA01000019">
    <property type="protein sequence ID" value="KGL41627.1"/>
    <property type="molecule type" value="Genomic_DNA"/>
</dbReference>
<evidence type="ECO:0000313" key="33">
    <source>
        <dbReference type="Proteomes" id="UP000519573"/>
    </source>
</evidence>
<evidence type="ECO:0000313" key="39">
    <source>
        <dbReference type="Proteomes" id="UP000546806"/>
    </source>
</evidence>
<evidence type="ECO:0000313" key="37">
    <source>
        <dbReference type="Proteomes" id="UP000543379"/>
    </source>
</evidence>
<feature type="transmembrane region" description="Helical" evidence="19">
    <location>
        <begin position="174"/>
        <end position="193"/>
    </location>
</feature>
<feature type="transmembrane region" description="Helical" evidence="19">
    <location>
        <begin position="49"/>
        <end position="67"/>
    </location>
</feature>
<evidence type="ECO:0000256" key="3">
    <source>
        <dbReference type="ARBA" id="ARBA00005119"/>
    </source>
</evidence>
<comment type="pathway">
    <text evidence="3 18">Phospholipid metabolism; CDP-diacylglycerol biosynthesis; CDP-diacylglycerol from sn-glycerol 3-phosphate: step 3/3.</text>
</comment>
<dbReference type="EMBL" id="JAARYH010000002">
    <property type="protein sequence ID" value="MBC2166044.1"/>
    <property type="molecule type" value="Genomic_DNA"/>
</dbReference>
<dbReference type="Proteomes" id="UP000546806">
    <property type="component" value="Unassembled WGS sequence"/>
</dbReference>
<evidence type="ECO:0000313" key="41">
    <source>
        <dbReference type="Proteomes" id="UP000550367"/>
    </source>
</evidence>
<evidence type="ECO:0000256" key="16">
    <source>
        <dbReference type="ARBA" id="ARBA00023209"/>
    </source>
</evidence>
<evidence type="ECO:0000313" key="22">
    <source>
        <dbReference type="EMBL" id="MBC1331206.1"/>
    </source>
</evidence>
<dbReference type="Proteomes" id="UP000532866">
    <property type="component" value="Unassembled WGS sequence"/>
</dbReference>
<feature type="transmembrane region" description="Helical" evidence="19">
    <location>
        <begin position="5"/>
        <end position="22"/>
    </location>
</feature>
<reference evidence="20 32" key="1">
    <citation type="submission" date="2014-05" db="EMBL/GenBank/DDBJ databases">
        <title>Novel Listeriaceae from food processing environments.</title>
        <authorList>
            <person name="den Bakker H.C."/>
        </authorList>
    </citation>
    <scope>NUCLEOTIDE SEQUENCE [LARGE SCALE GENOMIC DNA]</scope>
    <source>
        <strain evidence="20 32">FSL A5-0281</strain>
    </source>
</reference>
<evidence type="ECO:0000256" key="2">
    <source>
        <dbReference type="ARBA" id="ARBA00004651"/>
    </source>
</evidence>
<dbReference type="Proteomes" id="UP000543379">
    <property type="component" value="Unassembled WGS sequence"/>
</dbReference>
<evidence type="ECO:0000313" key="21">
    <source>
        <dbReference type="EMBL" id="MBC1315972.1"/>
    </source>
</evidence>
<dbReference type="Proteomes" id="UP000029844">
    <property type="component" value="Unassembled WGS sequence"/>
</dbReference>